<organism evidence="2 3">
    <name type="scientific">Flavobacterium alvei</name>
    <dbReference type="NCBI Taxonomy" id="2080416"/>
    <lineage>
        <taxon>Bacteria</taxon>
        <taxon>Pseudomonadati</taxon>
        <taxon>Bacteroidota</taxon>
        <taxon>Flavobacteriia</taxon>
        <taxon>Flavobacteriales</taxon>
        <taxon>Flavobacteriaceae</taxon>
        <taxon>Flavobacterium</taxon>
    </lineage>
</organism>
<keyword evidence="3" id="KW-1185">Reference proteome</keyword>
<comment type="caution">
    <text evidence="2">The sequence shown here is derived from an EMBL/GenBank/DDBJ whole genome shotgun (WGS) entry which is preliminary data.</text>
</comment>
<dbReference type="Pfam" id="PF18730">
    <property type="entry name" value="HEPN_Cthe2314"/>
    <property type="match status" value="1"/>
</dbReference>
<gene>
    <name evidence="2" type="ORF">C3L50_07335</name>
</gene>
<dbReference type="RefSeq" id="WP_103805509.1">
    <property type="nucleotide sequence ID" value="NZ_PQVG01000003.1"/>
</dbReference>
<reference evidence="2 3" key="1">
    <citation type="submission" date="2018-01" db="EMBL/GenBank/DDBJ databases">
        <authorList>
            <person name="Gaut B.S."/>
            <person name="Morton B.R."/>
            <person name="Clegg M.T."/>
            <person name="Duvall M.R."/>
        </authorList>
    </citation>
    <scope>NUCLEOTIDE SEQUENCE [LARGE SCALE GENOMIC DNA]</scope>
    <source>
        <strain evidence="2 3">HR-AY</strain>
    </source>
</reference>
<protein>
    <recommendedName>
        <fullName evidence="1">Cthe-2314-like HEPN domain-containing protein</fullName>
    </recommendedName>
</protein>
<dbReference type="AlphaFoldDB" id="A0A2S5AE07"/>
<name>A0A2S5AE07_9FLAO</name>
<proteinExistence type="predicted"/>
<accession>A0A2S5AE07</accession>
<sequence length="248" mass="29790">MNIDDLIKHNFCQQINNDLEPFIKGVGFADMEVIKENNIPDLEHYIRYTSFYAVHLFSLCRQLEQAISLLSNYRYSIKDDVGRGYHLSYNVENYFIRLDSLYDRVLQVVNAIFNFGFKEGSVRKAGMLKKIHKVEGSDKLINSLDELNNILKSHSDERRNIIVHRHSYMDKELNMIEMYYDPFFSKLILKDVDKAENFKQIRKEQLSFYLRRKKKEFKEINEECFEKIFLILNEIEKEYIFNKQKMSF</sequence>
<evidence type="ECO:0000259" key="1">
    <source>
        <dbReference type="Pfam" id="PF18730"/>
    </source>
</evidence>
<evidence type="ECO:0000313" key="3">
    <source>
        <dbReference type="Proteomes" id="UP000237310"/>
    </source>
</evidence>
<dbReference type="InterPro" id="IPR041394">
    <property type="entry name" value="HEPN_Cthe2314"/>
</dbReference>
<evidence type="ECO:0000313" key="2">
    <source>
        <dbReference type="EMBL" id="POY40447.1"/>
    </source>
</evidence>
<feature type="domain" description="Cthe-2314-like HEPN" evidence="1">
    <location>
        <begin position="62"/>
        <end position="220"/>
    </location>
</feature>
<dbReference type="OrthoDB" id="9150777at2"/>
<dbReference type="EMBL" id="PQVG01000003">
    <property type="protein sequence ID" value="POY40447.1"/>
    <property type="molecule type" value="Genomic_DNA"/>
</dbReference>
<dbReference type="Proteomes" id="UP000237310">
    <property type="component" value="Unassembled WGS sequence"/>
</dbReference>